<gene>
    <name evidence="1" type="ordered locus">Turpa_3765</name>
</gene>
<sequence length="200" mass="23895">MIKDLKHAHHRLPWFGLWRIRRRINKVTRQLLQKLRKDKKSLVEYGNLRHGKPWGLRENRELVWTFLVDLLAERPLIYKIVYNIDEARYTCYSRSGGRNEMANVLQFTSDDIDELVARLNMLAAEIPAMRERMLRQHLYTLRAEKTPKRWLDLFRKKAPEEEMQTLSMLREVVQSMLTQNKISRNEALKLMAYAETLGSD</sequence>
<dbReference type="EMBL" id="CP002959">
    <property type="protein sequence ID" value="AFM14399.1"/>
    <property type="molecule type" value="Genomic_DNA"/>
</dbReference>
<dbReference type="RefSeq" id="WP_014804876.1">
    <property type="nucleotide sequence ID" value="NC_018020.1"/>
</dbReference>
<protein>
    <submittedName>
        <fullName evidence="1">Uncharacterized protein</fullName>
    </submittedName>
</protein>
<organism evidence="1 2">
    <name type="scientific">Turneriella parva (strain ATCC BAA-1111 / DSM 21527 / NCTC 11395 / H)</name>
    <name type="common">Leptospira parva</name>
    <dbReference type="NCBI Taxonomy" id="869212"/>
    <lineage>
        <taxon>Bacteria</taxon>
        <taxon>Pseudomonadati</taxon>
        <taxon>Spirochaetota</taxon>
        <taxon>Spirochaetia</taxon>
        <taxon>Leptospirales</taxon>
        <taxon>Leptospiraceae</taxon>
        <taxon>Turneriella</taxon>
    </lineage>
</organism>
<accession>I4BAU2</accession>
<dbReference type="STRING" id="869212.Turpa_3765"/>
<dbReference type="AlphaFoldDB" id="I4BAU2"/>
<evidence type="ECO:0000313" key="2">
    <source>
        <dbReference type="Proteomes" id="UP000006048"/>
    </source>
</evidence>
<reference evidence="1 2" key="1">
    <citation type="submission" date="2012-06" db="EMBL/GenBank/DDBJ databases">
        <title>The complete chromosome of genome of Turneriella parva DSM 21527.</title>
        <authorList>
            <consortium name="US DOE Joint Genome Institute (JGI-PGF)"/>
            <person name="Lucas S."/>
            <person name="Han J."/>
            <person name="Lapidus A."/>
            <person name="Bruce D."/>
            <person name="Goodwin L."/>
            <person name="Pitluck S."/>
            <person name="Peters L."/>
            <person name="Kyrpides N."/>
            <person name="Mavromatis K."/>
            <person name="Ivanova N."/>
            <person name="Mikhailova N."/>
            <person name="Chertkov O."/>
            <person name="Detter J.C."/>
            <person name="Tapia R."/>
            <person name="Han C."/>
            <person name="Land M."/>
            <person name="Hauser L."/>
            <person name="Markowitz V."/>
            <person name="Cheng J.-F."/>
            <person name="Hugenholtz P."/>
            <person name="Woyke T."/>
            <person name="Wu D."/>
            <person name="Gronow S."/>
            <person name="Wellnitz S."/>
            <person name="Brambilla E."/>
            <person name="Klenk H.-P."/>
            <person name="Eisen J.A."/>
        </authorList>
    </citation>
    <scope>NUCLEOTIDE SEQUENCE [LARGE SCALE GENOMIC DNA]</scope>
    <source>
        <strain evidence="2">ATCC BAA-1111 / DSM 21527 / NCTC 11395 / H</strain>
    </source>
</reference>
<dbReference type="KEGG" id="tpx:Turpa_3765"/>
<dbReference type="Proteomes" id="UP000006048">
    <property type="component" value="Chromosome"/>
</dbReference>
<proteinExistence type="predicted"/>
<name>I4BAU2_TURPD</name>
<keyword evidence="2" id="KW-1185">Reference proteome</keyword>
<evidence type="ECO:0000313" key="1">
    <source>
        <dbReference type="EMBL" id="AFM14399.1"/>
    </source>
</evidence>
<dbReference type="HOGENOM" id="CLU_1365736_0_0_12"/>